<dbReference type="PANTHER" id="PTHR11404">
    <property type="entry name" value="SUPEROXIDE DISMUTASE 2"/>
    <property type="match status" value="1"/>
</dbReference>
<evidence type="ECO:0000256" key="3">
    <source>
        <dbReference type="ARBA" id="ARBA00012682"/>
    </source>
</evidence>
<dbReference type="GO" id="GO:0004784">
    <property type="term" value="F:superoxide dismutase activity"/>
    <property type="evidence" value="ECO:0007669"/>
    <property type="project" value="UniProtKB-EC"/>
</dbReference>
<dbReference type="EnsemblFungi" id="EJT82181">
    <property type="protein sequence ID" value="EJT82181"/>
    <property type="gene ID" value="GGTG_02155"/>
</dbReference>
<evidence type="ECO:0000256" key="8">
    <source>
        <dbReference type="ARBA" id="ARBA00049204"/>
    </source>
</evidence>
<dbReference type="FunFam" id="1.10.287.990:FF:000001">
    <property type="entry name" value="Superoxide dismutase"/>
    <property type="match status" value="1"/>
</dbReference>
<evidence type="ECO:0000256" key="7">
    <source>
        <dbReference type="ARBA" id="ARBA00023211"/>
    </source>
</evidence>
<evidence type="ECO:0000256" key="2">
    <source>
        <dbReference type="ARBA" id="ARBA00008714"/>
    </source>
</evidence>
<keyword evidence="4 9" id="KW-0479">Metal-binding</keyword>
<dbReference type="GO" id="GO:0005759">
    <property type="term" value="C:mitochondrial matrix"/>
    <property type="evidence" value="ECO:0007669"/>
    <property type="project" value="EnsemblFungi"/>
</dbReference>
<dbReference type="Pfam" id="PF02777">
    <property type="entry name" value="Sod_Fe_C"/>
    <property type="match status" value="1"/>
</dbReference>
<dbReference type="EMBL" id="GL385395">
    <property type="protein sequence ID" value="EJT82181.1"/>
    <property type="molecule type" value="Genomic_DNA"/>
</dbReference>
<dbReference type="HOGENOM" id="CLU_031625_2_1_1"/>
<dbReference type="SUPFAM" id="SSF54719">
    <property type="entry name" value="Fe,Mn superoxide dismutase (SOD), C-terminal domain"/>
    <property type="match status" value="1"/>
</dbReference>
<dbReference type="AlphaFoldDB" id="J3NLK6"/>
<keyword evidence="15" id="KW-1185">Reference proteome</keyword>
<accession>J3NLK6</accession>
<evidence type="ECO:0000256" key="1">
    <source>
        <dbReference type="ARBA" id="ARBA00001936"/>
    </source>
</evidence>
<dbReference type="PIRSF" id="PIRSF000349">
    <property type="entry name" value="SODismutase"/>
    <property type="match status" value="1"/>
</dbReference>
<evidence type="ECO:0000313" key="13">
    <source>
        <dbReference type="EMBL" id="EJT82181.1"/>
    </source>
</evidence>
<gene>
    <name evidence="14" type="primary">20342613</name>
    <name evidence="13" type="ORF">GGTG_02155</name>
</gene>
<dbReference type="InterPro" id="IPR036324">
    <property type="entry name" value="Mn/Fe_SOD_N_sf"/>
</dbReference>
<feature type="domain" description="Manganese/iron superoxide dismutase N-terminal" evidence="11">
    <location>
        <begin position="38"/>
        <end position="117"/>
    </location>
</feature>
<evidence type="ECO:0000256" key="9">
    <source>
        <dbReference type="PIRSR" id="PIRSR000349-1"/>
    </source>
</evidence>
<evidence type="ECO:0000259" key="12">
    <source>
        <dbReference type="Pfam" id="PF02777"/>
    </source>
</evidence>
<evidence type="ECO:0000256" key="6">
    <source>
        <dbReference type="ARBA" id="ARBA00023002"/>
    </source>
</evidence>
<feature type="binding site" evidence="9">
    <location>
        <position position="109"/>
    </location>
    <ligand>
        <name>Mn(2+)</name>
        <dbReference type="ChEBI" id="CHEBI:29035"/>
    </ligand>
</feature>
<comment type="cofactor">
    <cofactor evidence="1">
        <name>Mn(2+)</name>
        <dbReference type="ChEBI" id="CHEBI:29035"/>
    </cofactor>
</comment>
<dbReference type="OrthoDB" id="239262at2759"/>
<dbReference type="FunFam" id="3.55.40.20:FF:000002">
    <property type="entry name" value="Superoxide dismutase"/>
    <property type="match status" value="1"/>
</dbReference>
<evidence type="ECO:0000259" key="11">
    <source>
        <dbReference type="Pfam" id="PF00081"/>
    </source>
</evidence>
<dbReference type="STRING" id="644352.J3NLK6"/>
<feature type="binding site" evidence="9">
    <location>
        <position position="61"/>
    </location>
    <ligand>
        <name>Mn(2+)</name>
        <dbReference type="ChEBI" id="CHEBI:29035"/>
    </ligand>
</feature>
<feature type="binding site" evidence="9">
    <location>
        <position position="200"/>
    </location>
    <ligand>
        <name>Mn(2+)</name>
        <dbReference type="ChEBI" id="CHEBI:29035"/>
    </ligand>
</feature>
<reference evidence="15" key="1">
    <citation type="submission" date="2010-07" db="EMBL/GenBank/DDBJ databases">
        <title>The genome sequence of Gaeumannomyces graminis var. tritici strain R3-111a-1.</title>
        <authorList>
            <consortium name="The Broad Institute Genome Sequencing Platform"/>
            <person name="Ma L.-J."/>
            <person name="Dead R."/>
            <person name="Young S."/>
            <person name="Zeng Q."/>
            <person name="Koehrsen M."/>
            <person name="Alvarado L."/>
            <person name="Berlin A."/>
            <person name="Chapman S.B."/>
            <person name="Chen Z."/>
            <person name="Freedman E."/>
            <person name="Gellesch M."/>
            <person name="Goldberg J."/>
            <person name="Griggs A."/>
            <person name="Gujja S."/>
            <person name="Heilman E.R."/>
            <person name="Heiman D."/>
            <person name="Hepburn T."/>
            <person name="Howarth C."/>
            <person name="Jen D."/>
            <person name="Larson L."/>
            <person name="Mehta T."/>
            <person name="Neiman D."/>
            <person name="Pearson M."/>
            <person name="Roberts A."/>
            <person name="Saif S."/>
            <person name="Shea T."/>
            <person name="Shenoy N."/>
            <person name="Sisk P."/>
            <person name="Stolte C."/>
            <person name="Sykes S."/>
            <person name="Walk T."/>
            <person name="White J."/>
            <person name="Yandava C."/>
            <person name="Haas B."/>
            <person name="Nusbaum C."/>
            <person name="Birren B."/>
        </authorList>
    </citation>
    <scope>NUCLEOTIDE SEQUENCE [LARGE SCALE GENOMIC DNA]</scope>
    <source>
        <strain evidence="15">R3-111a-1</strain>
    </source>
</reference>
<dbReference type="SUPFAM" id="SSF46609">
    <property type="entry name" value="Fe,Mn superoxide dismutase (SOD), N-terminal domain"/>
    <property type="match status" value="1"/>
</dbReference>
<dbReference type="InterPro" id="IPR036314">
    <property type="entry name" value="SOD_C_sf"/>
</dbReference>
<comment type="similarity">
    <text evidence="2 10">Belongs to the iron/manganese superoxide dismutase family.</text>
</comment>
<dbReference type="InterPro" id="IPR001189">
    <property type="entry name" value="Mn/Fe_SOD"/>
</dbReference>
<feature type="domain" description="Manganese/iron superoxide dismutase C-terminal" evidence="12">
    <location>
        <begin position="128"/>
        <end position="229"/>
    </location>
</feature>
<dbReference type="GeneID" id="20342613"/>
<organism evidence="13">
    <name type="scientific">Gaeumannomyces tritici (strain R3-111a-1)</name>
    <name type="common">Wheat and barley take-all root rot fungus</name>
    <name type="synonym">Gaeumannomyces graminis var. tritici</name>
    <dbReference type="NCBI Taxonomy" id="644352"/>
    <lineage>
        <taxon>Eukaryota</taxon>
        <taxon>Fungi</taxon>
        <taxon>Dikarya</taxon>
        <taxon>Ascomycota</taxon>
        <taxon>Pezizomycotina</taxon>
        <taxon>Sordariomycetes</taxon>
        <taxon>Sordariomycetidae</taxon>
        <taxon>Magnaporthales</taxon>
        <taxon>Magnaporthaceae</taxon>
        <taxon>Gaeumannomyces</taxon>
    </lineage>
</organism>
<dbReference type="eggNOG" id="KOG0876">
    <property type="taxonomic scope" value="Eukaryota"/>
</dbReference>
<dbReference type="PROSITE" id="PS00088">
    <property type="entry name" value="SOD_MN"/>
    <property type="match status" value="1"/>
</dbReference>
<reference evidence="14" key="4">
    <citation type="journal article" date="2015" name="G3 (Bethesda)">
        <title>Genome sequences of three phytopathogenic species of the Magnaporthaceae family of fungi.</title>
        <authorList>
            <person name="Okagaki L.H."/>
            <person name="Nunes C.C."/>
            <person name="Sailsbery J."/>
            <person name="Clay B."/>
            <person name="Brown D."/>
            <person name="John T."/>
            <person name="Oh Y."/>
            <person name="Young N."/>
            <person name="Fitzgerald M."/>
            <person name="Haas B.J."/>
            <person name="Zeng Q."/>
            <person name="Young S."/>
            <person name="Adiconis X."/>
            <person name="Fan L."/>
            <person name="Levin J.Z."/>
            <person name="Mitchell T.K."/>
            <person name="Okubara P.A."/>
            <person name="Farman M.L."/>
            <person name="Kohn L.M."/>
            <person name="Birren B."/>
            <person name="Ma L.-J."/>
            <person name="Dean R.A."/>
        </authorList>
    </citation>
    <scope>NUCLEOTIDE SEQUENCE</scope>
    <source>
        <strain evidence="14">R3-111a-1</strain>
    </source>
</reference>
<reference evidence="13" key="3">
    <citation type="submission" date="2010-09" db="EMBL/GenBank/DDBJ databases">
        <title>Annotation of Gaeumannomyces graminis var. tritici R3-111a-1.</title>
        <authorList>
            <consortium name="The Broad Institute Genome Sequencing Platform"/>
            <person name="Ma L.-J."/>
            <person name="Dead R."/>
            <person name="Young S.K."/>
            <person name="Zeng Q."/>
            <person name="Gargeya S."/>
            <person name="Fitzgerald M."/>
            <person name="Haas B."/>
            <person name="Abouelleil A."/>
            <person name="Alvarado L."/>
            <person name="Arachchi H.M."/>
            <person name="Berlin A."/>
            <person name="Brown A."/>
            <person name="Chapman S.B."/>
            <person name="Chen Z."/>
            <person name="Dunbar C."/>
            <person name="Freedman E."/>
            <person name="Gearin G."/>
            <person name="Gellesch M."/>
            <person name="Goldberg J."/>
            <person name="Griggs A."/>
            <person name="Gujja S."/>
            <person name="Heiman D."/>
            <person name="Howarth C."/>
            <person name="Larson L."/>
            <person name="Lui A."/>
            <person name="MacDonald P.J.P."/>
            <person name="Mehta T."/>
            <person name="Montmayeur A."/>
            <person name="Murphy C."/>
            <person name="Neiman D."/>
            <person name="Pearson M."/>
            <person name="Priest M."/>
            <person name="Roberts A."/>
            <person name="Saif S."/>
            <person name="Shea T."/>
            <person name="Shenoy N."/>
            <person name="Sisk P."/>
            <person name="Stolte C."/>
            <person name="Sykes S."/>
            <person name="Yandava C."/>
            <person name="Wortman J."/>
            <person name="Nusbaum C."/>
            <person name="Birren B."/>
        </authorList>
    </citation>
    <scope>NUCLEOTIDE SEQUENCE</scope>
    <source>
        <strain evidence="13">R3-111a-1</strain>
    </source>
</reference>
<feature type="binding site" evidence="9">
    <location>
        <position position="196"/>
    </location>
    <ligand>
        <name>Mn(2+)</name>
        <dbReference type="ChEBI" id="CHEBI:29035"/>
    </ligand>
</feature>
<proteinExistence type="inferred from homology"/>
<comment type="function">
    <text evidence="10">Destroys radicals which are normally produced within the cells and which are toxic to biological systems.</text>
</comment>
<evidence type="ECO:0000256" key="10">
    <source>
        <dbReference type="RuleBase" id="RU000414"/>
    </source>
</evidence>
<dbReference type="FunCoup" id="J3NLK6">
    <property type="interactions" value="572"/>
</dbReference>
<evidence type="ECO:0000256" key="5">
    <source>
        <dbReference type="ARBA" id="ARBA00022862"/>
    </source>
</evidence>
<dbReference type="Gene3D" id="1.10.287.990">
    <property type="entry name" value="Fe,Mn superoxide dismutase (SOD) domain"/>
    <property type="match status" value="1"/>
</dbReference>
<dbReference type="InterPro" id="IPR050265">
    <property type="entry name" value="Fe/Mn_Superoxide_Dismutase"/>
</dbReference>
<evidence type="ECO:0000313" key="15">
    <source>
        <dbReference type="Proteomes" id="UP000006039"/>
    </source>
</evidence>
<keyword evidence="6 10" id="KW-0560">Oxidoreductase</keyword>
<sequence length="233" mass="25007">MASTLLRTSPTLRGALRSRAMKPVAAMASTSFVRGKATLPDLTYDYGALEPYISGQIMELHHSKHHQTYVNGLNGALEAIAKAQEAGDASAVAAQAPMINFHGGGHLNHKLFWENLAPASGGDGGGDPDGKLKGAIEADFGSLDVMRKQMNAALAGIQGSGWAWLAKDKKTGALSVVTRANQDPVTGGLEPLLGIDAWEHAYYLQYQNRKAEYFDAIWNVVNWKTVAARFEKA</sequence>
<keyword evidence="5" id="KW-0049">Antioxidant</keyword>
<dbReference type="InterPro" id="IPR019832">
    <property type="entry name" value="Mn/Fe_SOD_C"/>
</dbReference>
<reference evidence="14" key="5">
    <citation type="submission" date="2018-04" db="UniProtKB">
        <authorList>
            <consortium name="EnsemblFungi"/>
        </authorList>
    </citation>
    <scope>IDENTIFICATION</scope>
    <source>
        <strain evidence="14">R3-111a-1</strain>
    </source>
</reference>
<dbReference type="VEuPathDB" id="FungiDB:GGTG_02155"/>
<dbReference type="EC" id="1.15.1.1" evidence="3 10"/>
<protein>
    <recommendedName>
        <fullName evidence="3 10">Superoxide dismutase</fullName>
        <ecNumber evidence="3 10">1.15.1.1</ecNumber>
    </recommendedName>
</protein>
<keyword evidence="7" id="KW-0464">Manganese</keyword>
<dbReference type="PRINTS" id="PR01703">
    <property type="entry name" value="MNSODISMTASE"/>
</dbReference>
<comment type="catalytic activity">
    <reaction evidence="8 10">
        <text>2 superoxide + 2 H(+) = H2O2 + O2</text>
        <dbReference type="Rhea" id="RHEA:20696"/>
        <dbReference type="ChEBI" id="CHEBI:15378"/>
        <dbReference type="ChEBI" id="CHEBI:15379"/>
        <dbReference type="ChEBI" id="CHEBI:16240"/>
        <dbReference type="ChEBI" id="CHEBI:18421"/>
        <dbReference type="EC" id="1.15.1.1"/>
    </reaction>
</comment>
<evidence type="ECO:0000256" key="4">
    <source>
        <dbReference type="ARBA" id="ARBA00022723"/>
    </source>
</evidence>
<dbReference type="Gene3D" id="3.55.40.20">
    <property type="entry name" value="Iron/manganese superoxide dismutase, C-terminal domain"/>
    <property type="match status" value="1"/>
</dbReference>
<dbReference type="PANTHER" id="PTHR11404:SF6">
    <property type="entry name" value="SUPEROXIDE DISMUTASE [MN], MITOCHONDRIAL"/>
    <property type="match status" value="1"/>
</dbReference>
<dbReference type="RefSeq" id="XP_009218190.1">
    <property type="nucleotide sequence ID" value="XM_009219926.1"/>
</dbReference>
<reference evidence="13" key="2">
    <citation type="submission" date="2010-07" db="EMBL/GenBank/DDBJ databases">
        <authorList>
            <consortium name="The Broad Institute Genome Sequencing Platform"/>
            <consortium name="Broad Institute Genome Sequencing Center for Infectious Disease"/>
            <person name="Ma L.-J."/>
            <person name="Dead R."/>
            <person name="Young S."/>
            <person name="Zeng Q."/>
            <person name="Koehrsen M."/>
            <person name="Alvarado L."/>
            <person name="Berlin A."/>
            <person name="Chapman S.B."/>
            <person name="Chen Z."/>
            <person name="Freedman E."/>
            <person name="Gellesch M."/>
            <person name="Goldberg J."/>
            <person name="Griggs A."/>
            <person name="Gujja S."/>
            <person name="Heilman E.R."/>
            <person name="Heiman D."/>
            <person name="Hepburn T."/>
            <person name="Howarth C."/>
            <person name="Jen D."/>
            <person name="Larson L."/>
            <person name="Mehta T."/>
            <person name="Neiman D."/>
            <person name="Pearson M."/>
            <person name="Roberts A."/>
            <person name="Saif S."/>
            <person name="Shea T."/>
            <person name="Shenoy N."/>
            <person name="Sisk P."/>
            <person name="Stolte C."/>
            <person name="Sykes S."/>
            <person name="Walk T."/>
            <person name="White J."/>
            <person name="Yandava C."/>
            <person name="Haas B."/>
            <person name="Nusbaum C."/>
            <person name="Birren B."/>
        </authorList>
    </citation>
    <scope>NUCLEOTIDE SEQUENCE</scope>
    <source>
        <strain evidence="13">R3-111a-1</strain>
    </source>
</reference>
<dbReference type="InterPro" id="IPR019833">
    <property type="entry name" value="Mn/Fe_SOD_BS"/>
</dbReference>
<dbReference type="Pfam" id="PF00081">
    <property type="entry name" value="Sod_Fe_N"/>
    <property type="match status" value="1"/>
</dbReference>
<dbReference type="Proteomes" id="UP000006039">
    <property type="component" value="Unassembled WGS sequence"/>
</dbReference>
<dbReference type="InterPro" id="IPR019831">
    <property type="entry name" value="Mn/Fe_SOD_N"/>
</dbReference>
<dbReference type="GO" id="GO:0030145">
    <property type="term" value="F:manganese ion binding"/>
    <property type="evidence" value="ECO:0007669"/>
    <property type="project" value="EnsemblFungi"/>
</dbReference>
<evidence type="ECO:0000313" key="14">
    <source>
        <dbReference type="EnsemblFungi" id="EJT82181"/>
    </source>
</evidence>
<name>J3NLK6_GAET3</name>